<feature type="non-terminal residue" evidence="2">
    <location>
        <position position="114"/>
    </location>
</feature>
<dbReference type="InterPro" id="IPR036388">
    <property type="entry name" value="WH-like_DNA-bd_sf"/>
</dbReference>
<dbReference type="InterPro" id="IPR011991">
    <property type="entry name" value="ArsR-like_HTH"/>
</dbReference>
<dbReference type="SUPFAM" id="SSF46785">
    <property type="entry name" value="Winged helix' DNA-binding domain"/>
    <property type="match status" value="1"/>
</dbReference>
<name>A0A381RDC5_9ZZZZ</name>
<evidence type="ECO:0000259" key="1">
    <source>
        <dbReference type="Pfam" id="PF01978"/>
    </source>
</evidence>
<dbReference type="PANTHER" id="PTHR34293">
    <property type="entry name" value="HTH-TYPE TRANSCRIPTIONAL REGULATOR TRMBL2"/>
    <property type="match status" value="1"/>
</dbReference>
<accession>A0A381RDC5</accession>
<dbReference type="InterPro" id="IPR036390">
    <property type="entry name" value="WH_DNA-bd_sf"/>
</dbReference>
<dbReference type="InterPro" id="IPR051797">
    <property type="entry name" value="TrmB-like"/>
</dbReference>
<proteinExistence type="predicted"/>
<dbReference type="Gene3D" id="1.10.10.10">
    <property type="entry name" value="Winged helix-like DNA-binding domain superfamily/Winged helix DNA-binding domain"/>
    <property type="match status" value="1"/>
</dbReference>
<dbReference type="InterPro" id="IPR002831">
    <property type="entry name" value="Tscrpt_reg_TrmB_N"/>
</dbReference>
<gene>
    <name evidence="2" type="ORF">METZ01_LOCUS42425</name>
</gene>
<feature type="domain" description="Transcription regulator TrmB N-terminal" evidence="1">
    <location>
        <begin position="8"/>
        <end position="74"/>
    </location>
</feature>
<dbReference type="CDD" id="cd00090">
    <property type="entry name" value="HTH_ARSR"/>
    <property type="match status" value="1"/>
</dbReference>
<dbReference type="Pfam" id="PF01978">
    <property type="entry name" value="TrmB"/>
    <property type="match status" value="1"/>
</dbReference>
<sequence>MLEIIKNLEQFGLSTNAARAYCSLLKSNPATGYEISSQAGIPRSAVYNVLSKLESMGLVSGMGEKPKRYIPLSPSSLIEHLENSHQDALEELKHGLEHMKLDEEAFDFWHIHGY</sequence>
<protein>
    <recommendedName>
        <fullName evidence="1">Transcription regulator TrmB N-terminal domain-containing protein</fullName>
    </recommendedName>
</protein>
<dbReference type="EMBL" id="UINC01001824">
    <property type="protein sequence ID" value="SUZ89571.1"/>
    <property type="molecule type" value="Genomic_DNA"/>
</dbReference>
<evidence type="ECO:0000313" key="2">
    <source>
        <dbReference type="EMBL" id="SUZ89571.1"/>
    </source>
</evidence>
<dbReference type="AlphaFoldDB" id="A0A381RDC5"/>
<reference evidence="2" key="1">
    <citation type="submission" date="2018-05" db="EMBL/GenBank/DDBJ databases">
        <authorList>
            <person name="Lanie J.A."/>
            <person name="Ng W.-L."/>
            <person name="Kazmierczak K.M."/>
            <person name="Andrzejewski T.M."/>
            <person name="Davidsen T.M."/>
            <person name="Wayne K.J."/>
            <person name="Tettelin H."/>
            <person name="Glass J.I."/>
            <person name="Rusch D."/>
            <person name="Podicherti R."/>
            <person name="Tsui H.-C.T."/>
            <person name="Winkler M.E."/>
        </authorList>
    </citation>
    <scope>NUCLEOTIDE SEQUENCE</scope>
</reference>
<dbReference type="PANTHER" id="PTHR34293:SF1">
    <property type="entry name" value="HTH-TYPE TRANSCRIPTIONAL REGULATOR TRMBL2"/>
    <property type="match status" value="1"/>
</dbReference>
<organism evidence="2">
    <name type="scientific">marine metagenome</name>
    <dbReference type="NCBI Taxonomy" id="408172"/>
    <lineage>
        <taxon>unclassified sequences</taxon>
        <taxon>metagenomes</taxon>
        <taxon>ecological metagenomes</taxon>
    </lineage>
</organism>